<evidence type="ECO:0000256" key="1">
    <source>
        <dbReference type="SAM" id="MobiDB-lite"/>
    </source>
</evidence>
<evidence type="ECO:0000313" key="2">
    <source>
        <dbReference type="EMBL" id="CDJ56799.1"/>
    </source>
</evidence>
<dbReference type="AlphaFoldDB" id="U6M2X7"/>
<protein>
    <submittedName>
        <fullName evidence="2">Uncharacterized protein</fullName>
    </submittedName>
</protein>
<feature type="region of interest" description="Disordered" evidence="1">
    <location>
        <begin position="96"/>
        <end position="157"/>
    </location>
</feature>
<keyword evidence="3" id="KW-1185">Reference proteome</keyword>
<dbReference type="GeneID" id="25336387"/>
<dbReference type="OMA" id="HICYLAC"/>
<name>U6M2X7_EIMMA</name>
<proteinExistence type="predicted"/>
<gene>
    <name evidence="2" type="ORF">EMWEY_00024010</name>
</gene>
<accession>U6M2X7</accession>
<dbReference type="OrthoDB" id="348162at2759"/>
<dbReference type="VEuPathDB" id="ToxoDB:EMWEY_00024010"/>
<sequence>MTEMYPPVTLSPAFAPLNANVQLNSTSAPAAASSVKEEAFGSTFLFLTERDHAASPPSLNTYAPARSVERYFSMLALLVSIFLVLRCIYHISPTYSSEGTKGRRVSDNAGNNPCQPMPKQEQHRQHPEGAVAAPSGASASTSSVEGEASSSPPTPLIPPGYSPAAHLHLVDLYLQSTAMHAWMLQVDLAEADLGKGGNAEGSSLEDLLCKGVEILNGLQAITFSDEVNTNERHSFISTLGQFTQLAKRVFEQVEGRLTDACKTQTNLLKSGLASASVHVQRIIDRHLINPEDPAVQTLIGLREAVIAAKEVYAMAKSCYCALFGTSALVDSLRNLSAVLTAVEGSLQLTADAWADIWIQHLAALHQRSQASGGDGSREILTDIMPTAERILEKLRLISGRTRSQ</sequence>
<dbReference type="Proteomes" id="UP000030763">
    <property type="component" value="Unassembled WGS sequence"/>
</dbReference>
<dbReference type="EMBL" id="HG719119">
    <property type="protein sequence ID" value="CDJ56799.1"/>
    <property type="molecule type" value="Genomic_DNA"/>
</dbReference>
<reference evidence="2" key="1">
    <citation type="submission" date="2013-10" db="EMBL/GenBank/DDBJ databases">
        <title>Genomic analysis of the causative agents of coccidiosis in chickens.</title>
        <authorList>
            <person name="Reid A.J."/>
            <person name="Blake D."/>
            <person name="Billington K."/>
            <person name="Browne H."/>
            <person name="Dunn M."/>
            <person name="Hung S."/>
            <person name="Kawahara F."/>
            <person name="Miranda-Saavedra D."/>
            <person name="Mourier T."/>
            <person name="Nagra H."/>
            <person name="Otto T.D."/>
            <person name="Rawlings N."/>
            <person name="Sanchez A."/>
            <person name="Sanders M."/>
            <person name="Subramaniam C."/>
            <person name="Tay Y."/>
            <person name="Dear P."/>
            <person name="Doerig C."/>
            <person name="Gruber A."/>
            <person name="Parkinson J."/>
            <person name="Shirley M."/>
            <person name="Wan K.L."/>
            <person name="Berriman M."/>
            <person name="Tomley F."/>
            <person name="Pain A."/>
        </authorList>
    </citation>
    <scope>NUCLEOTIDE SEQUENCE [LARGE SCALE GENOMIC DNA]</scope>
    <source>
        <strain evidence="2">Weybridge</strain>
    </source>
</reference>
<dbReference type="RefSeq" id="XP_013333449.1">
    <property type="nucleotide sequence ID" value="XM_013477995.1"/>
</dbReference>
<evidence type="ECO:0000313" key="3">
    <source>
        <dbReference type="Proteomes" id="UP000030763"/>
    </source>
</evidence>
<feature type="compositionally biased region" description="Low complexity" evidence="1">
    <location>
        <begin position="128"/>
        <end position="151"/>
    </location>
</feature>
<reference evidence="2" key="2">
    <citation type="submission" date="2013-10" db="EMBL/GenBank/DDBJ databases">
        <authorList>
            <person name="Aslett M."/>
        </authorList>
    </citation>
    <scope>NUCLEOTIDE SEQUENCE [LARGE SCALE GENOMIC DNA]</scope>
    <source>
        <strain evidence="2">Weybridge</strain>
    </source>
</reference>
<organism evidence="2 3">
    <name type="scientific">Eimeria maxima</name>
    <name type="common">Coccidian parasite</name>
    <dbReference type="NCBI Taxonomy" id="5804"/>
    <lineage>
        <taxon>Eukaryota</taxon>
        <taxon>Sar</taxon>
        <taxon>Alveolata</taxon>
        <taxon>Apicomplexa</taxon>
        <taxon>Conoidasida</taxon>
        <taxon>Coccidia</taxon>
        <taxon>Eucoccidiorida</taxon>
        <taxon>Eimeriorina</taxon>
        <taxon>Eimeriidae</taxon>
        <taxon>Eimeria</taxon>
    </lineage>
</organism>